<evidence type="ECO:0000256" key="4">
    <source>
        <dbReference type="ARBA" id="ARBA00022475"/>
    </source>
</evidence>
<dbReference type="InterPro" id="IPR028082">
    <property type="entry name" value="Peripla_BP_I"/>
</dbReference>
<keyword evidence="6" id="KW-0716">Sensory transduction</keyword>
<evidence type="ECO:0000256" key="15">
    <source>
        <dbReference type="ARBA" id="ARBA00039774"/>
    </source>
</evidence>
<dbReference type="OrthoDB" id="425344at2759"/>
<reference evidence="19" key="1">
    <citation type="submission" date="2021-01" db="EMBL/GenBank/DDBJ databases">
        <authorList>
            <person name="Zahm M."/>
            <person name="Roques C."/>
            <person name="Cabau C."/>
            <person name="Klopp C."/>
            <person name="Donnadieu C."/>
            <person name="Jouanno E."/>
            <person name="Lampietro C."/>
            <person name="Louis A."/>
            <person name="Herpin A."/>
            <person name="Echchiki A."/>
            <person name="Berthelot C."/>
            <person name="Parey E."/>
            <person name="Roest-Crollius H."/>
            <person name="Braasch I."/>
            <person name="Postlethwait J."/>
            <person name="Bobe J."/>
            <person name="Montfort J."/>
            <person name="Bouchez O."/>
            <person name="Begum T."/>
            <person name="Mejri S."/>
            <person name="Adams A."/>
            <person name="Chen W.-J."/>
            <person name="Guiguen Y."/>
        </authorList>
    </citation>
    <scope>NUCLEOTIDE SEQUENCE</scope>
    <source>
        <strain evidence="19">YG-15Mar2019-1</strain>
        <tissue evidence="19">Brain</tissue>
    </source>
</reference>
<dbReference type="GO" id="GO:0005886">
    <property type="term" value="C:plasma membrane"/>
    <property type="evidence" value="ECO:0007669"/>
    <property type="project" value="UniProtKB-SubCell"/>
</dbReference>
<protein>
    <recommendedName>
        <fullName evidence="15">G-protein coupled receptor family C group 6 member A</fullName>
    </recommendedName>
</protein>
<evidence type="ECO:0000313" key="19">
    <source>
        <dbReference type="EMBL" id="KAG7469956.1"/>
    </source>
</evidence>
<feature type="transmembrane region" description="Helical" evidence="16">
    <location>
        <begin position="633"/>
        <end position="654"/>
    </location>
</feature>
<keyword evidence="12" id="KW-0675">Receptor</keyword>
<evidence type="ECO:0000259" key="18">
    <source>
        <dbReference type="PROSITE" id="PS50259"/>
    </source>
</evidence>
<gene>
    <name evidence="19" type="ORF">MATL_G00134210</name>
</gene>
<evidence type="ECO:0000256" key="8">
    <source>
        <dbReference type="ARBA" id="ARBA00022989"/>
    </source>
</evidence>
<dbReference type="FunFam" id="3.40.50.2300:FF:000152">
    <property type="entry name" value="G protein-coupled receptor class C group 6 member A"/>
    <property type="match status" value="1"/>
</dbReference>
<comment type="caution">
    <text evidence="19">The sequence shown here is derived from an EMBL/GenBank/DDBJ whole genome shotgun (WGS) entry which is preliminary data.</text>
</comment>
<keyword evidence="14" id="KW-0807">Transducer</keyword>
<feature type="signal peptide" evidence="17">
    <location>
        <begin position="1"/>
        <end position="27"/>
    </location>
</feature>
<dbReference type="EMBL" id="JAFDVH010000010">
    <property type="protein sequence ID" value="KAG7469956.1"/>
    <property type="molecule type" value="Genomic_DNA"/>
</dbReference>
<dbReference type="PANTHER" id="PTHR24061">
    <property type="entry name" value="CALCIUM-SENSING RECEPTOR-RELATED"/>
    <property type="match status" value="1"/>
</dbReference>
<feature type="chain" id="PRO_5039456977" description="G-protein coupled receptor family C group 6 member A" evidence="17">
    <location>
        <begin position="28"/>
        <end position="903"/>
    </location>
</feature>
<evidence type="ECO:0000256" key="9">
    <source>
        <dbReference type="ARBA" id="ARBA00023040"/>
    </source>
</evidence>
<evidence type="ECO:0000256" key="12">
    <source>
        <dbReference type="ARBA" id="ARBA00023170"/>
    </source>
</evidence>
<keyword evidence="7 17" id="KW-0732">Signal</keyword>
<dbReference type="PROSITE" id="PS50259">
    <property type="entry name" value="G_PROTEIN_RECEP_F3_4"/>
    <property type="match status" value="1"/>
</dbReference>
<comment type="similarity">
    <text evidence="2">Belongs to the G-protein coupled receptor 3 family.</text>
</comment>
<dbReference type="Gene3D" id="3.40.50.2300">
    <property type="match status" value="2"/>
</dbReference>
<proteinExistence type="inferred from homology"/>
<dbReference type="FunFam" id="2.10.50.30:FF:000004">
    <property type="entry name" value="Taste receptor type 1 member 3-like protein"/>
    <property type="match status" value="1"/>
</dbReference>
<evidence type="ECO:0000256" key="1">
    <source>
        <dbReference type="ARBA" id="ARBA00004651"/>
    </source>
</evidence>
<keyword evidence="5 16" id="KW-0812">Transmembrane</keyword>
<keyword evidence="6" id="KW-0552">Olfaction</keyword>
<dbReference type="Pfam" id="PF07562">
    <property type="entry name" value="NCD3G"/>
    <property type="match status" value="1"/>
</dbReference>
<keyword evidence="10 16" id="KW-0472">Membrane</keyword>
<feature type="transmembrane region" description="Helical" evidence="16">
    <location>
        <begin position="779"/>
        <end position="801"/>
    </location>
</feature>
<evidence type="ECO:0000256" key="14">
    <source>
        <dbReference type="ARBA" id="ARBA00023224"/>
    </source>
</evidence>
<feature type="transmembrane region" description="Helical" evidence="16">
    <location>
        <begin position="563"/>
        <end position="588"/>
    </location>
</feature>
<feature type="transmembrane region" description="Helical" evidence="16">
    <location>
        <begin position="674"/>
        <end position="694"/>
    </location>
</feature>
<dbReference type="Proteomes" id="UP001046870">
    <property type="component" value="Chromosome 10"/>
</dbReference>
<feature type="transmembrane region" description="Helical" evidence="16">
    <location>
        <begin position="600"/>
        <end position="621"/>
    </location>
</feature>
<keyword evidence="8 16" id="KW-1133">Transmembrane helix</keyword>
<evidence type="ECO:0000256" key="7">
    <source>
        <dbReference type="ARBA" id="ARBA00022729"/>
    </source>
</evidence>
<dbReference type="AlphaFoldDB" id="A0A9D3T4Y9"/>
<dbReference type="InterPro" id="IPR017978">
    <property type="entry name" value="GPCR_3_C"/>
</dbReference>
<organism evidence="19 20">
    <name type="scientific">Megalops atlanticus</name>
    <name type="common">Tarpon</name>
    <name type="synonym">Clupea gigantea</name>
    <dbReference type="NCBI Taxonomy" id="7932"/>
    <lineage>
        <taxon>Eukaryota</taxon>
        <taxon>Metazoa</taxon>
        <taxon>Chordata</taxon>
        <taxon>Craniata</taxon>
        <taxon>Vertebrata</taxon>
        <taxon>Euteleostomi</taxon>
        <taxon>Actinopterygii</taxon>
        <taxon>Neopterygii</taxon>
        <taxon>Teleostei</taxon>
        <taxon>Elopiformes</taxon>
        <taxon>Megalopidae</taxon>
        <taxon>Megalops</taxon>
    </lineage>
</organism>
<evidence type="ECO:0000313" key="20">
    <source>
        <dbReference type="Proteomes" id="UP001046870"/>
    </source>
</evidence>
<keyword evidence="20" id="KW-1185">Reference proteome</keyword>
<dbReference type="SUPFAM" id="SSF53822">
    <property type="entry name" value="Periplasmic binding protein-like I"/>
    <property type="match status" value="1"/>
</dbReference>
<evidence type="ECO:0000256" key="10">
    <source>
        <dbReference type="ARBA" id="ARBA00023136"/>
    </source>
</evidence>
<dbReference type="GO" id="GO:0004930">
    <property type="term" value="F:G protein-coupled receptor activity"/>
    <property type="evidence" value="ECO:0007669"/>
    <property type="project" value="UniProtKB-KW"/>
</dbReference>
<evidence type="ECO:0000256" key="2">
    <source>
        <dbReference type="ARBA" id="ARBA00007242"/>
    </source>
</evidence>
<sequence>MAHLESVFYLCLILALGGASMVSPGASAPGDILIAGFFPVHEGVEKNTNLSHPEPYKCVKFNKEGLTNALAMVHAVESLNGSPVLGGLTLGYHLYDSCSDVSTALQVTQALVDVIIDCWTEPTDTSCSQPVMAVIGATSSEVSIAVARQLTLELIPQISYASSAVILSDKNRFPAFMRTVPNDNYQTRAMVKLLKDNDWNWVGMVSTDGDYGRSALESFMAEATDAGICVAFREILPDILSNDSIMEKINKTAKSIVSTQKVNVIVSFAKPMHMIYLFNALDEETLQKKVWVASDGWSTSRDVIDKMKDKNIGTVVGFTFKRGDILPFHDFLSTLNITGSLENSSFMREFSTLQNQSRHYSPGQSGLLTDVLINSTQPDAVFSIHMAVSAIAHAAGRLCTKKDCRAPKRVEPWELLQELEESEFELDGKSYAFDSNGDVNLGYDVTLWRSGQEAVQIDNVVAEYSPQTHSFNFRSKNTRKKLQELQQVESKCAPTCQPGQVKTTAEGQHTCCYSCVNCTENHFSNGTDMDQCFRCDKDTEWATAGSSSCTAKTLEFFSWQDHFAAVLLLLASAGVLLTFLVSALFLWYRKTPVAKAAGGPISQLLLFSLVGSYVSTVLFVGQPTNLQCQVRQVVFGLSFTWCVACILVKSLKILLAFHFNPGLQAALRKLYQPYWIIGVCVGLQALLCTLWLVLSSPQEKRVSLETSILVECDEGSYVAFGVMLVYIAVLALVCFGCAFKGRKLPENYNEAKFITFSMLIYFITWVIFGPVYVTTSGKYLPAVEMVVILISNYGILSCNFFPKCYIMLFRKQANTKDAFLQDIYAYTSRQSGKIKMDGSVHENLPTRGKLRDSLHSVSTLSSHLPETPERERALKLNVSEKSFSALVQDPTSPSFCRRRNASV</sequence>
<dbReference type="InterPro" id="IPR011500">
    <property type="entry name" value="GPCR_3_9-Cys_dom"/>
</dbReference>
<dbReference type="Pfam" id="PF01094">
    <property type="entry name" value="ANF_receptor"/>
    <property type="match status" value="1"/>
</dbReference>
<evidence type="ECO:0000256" key="16">
    <source>
        <dbReference type="SAM" id="Phobius"/>
    </source>
</evidence>
<dbReference type="GO" id="GO:0007608">
    <property type="term" value="P:sensory perception of smell"/>
    <property type="evidence" value="ECO:0007669"/>
    <property type="project" value="UniProtKB-KW"/>
</dbReference>
<feature type="transmembrane region" description="Helical" evidence="16">
    <location>
        <begin position="717"/>
        <end position="739"/>
    </location>
</feature>
<dbReference type="InterPro" id="IPR017979">
    <property type="entry name" value="GPCR_3_CS"/>
</dbReference>
<keyword evidence="13" id="KW-0325">Glycoprotein</keyword>
<dbReference type="PRINTS" id="PR00248">
    <property type="entry name" value="GPCRMGR"/>
</dbReference>
<dbReference type="PANTHER" id="PTHR24061:SF5">
    <property type="entry name" value="G-PROTEIN COUPLED RECEPTOR FAMILY C GROUP 6 MEMBER A"/>
    <property type="match status" value="1"/>
</dbReference>
<comment type="subunit">
    <text evidence="3">Homodimer; disulfide-linked.</text>
</comment>
<comment type="subcellular location">
    <subcellularLocation>
        <location evidence="1">Cell membrane</location>
        <topology evidence="1">Multi-pass membrane protein</topology>
    </subcellularLocation>
</comment>
<dbReference type="InterPro" id="IPR001828">
    <property type="entry name" value="ANF_lig-bd_rcpt"/>
</dbReference>
<dbReference type="Gene3D" id="2.10.50.30">
    <property type="entry name" value="GPCR, family 3, nine cysteines domain"/>
    <property type="match status" value="1"/>
</dbReference>
<evidence type="ECO:0000256" key="17">
    <source>
        <dbReference type="SAM" id="SignalP"/>
    </source>
</evidence>
<dbReference type="Pfam" id="PF00003">
    <property type="entry name" value="7tm_3"/>
    <property type="match status" value="1"/>
</dbReference>
<dbReference type="InterPro" id="IPR000337">
    <property type="entry name" value="GPCR_3"/>
</dbReference>
<dbReference type="PROSITE" id="PS00981">
    <property type="entry name" value="G_PROTEIN_RECEP_F3_3"/>
    <property type="match status" value="1"/>
</dbReference>
<feature type="transmembrane region" description="Helical" evidence="16">
    <location>
        <begin position="751"/>
        <end position="773"/>
    </location>
</feature>
<name>A0A9D3T4Y9_MEGAT</name>
<keyword evidence="9" id="KW-0297">G-protein coupled receptor</keyword>
<evidence type="ECO:0000256" key="13">
    <source>
        <dbReference type="ARBA" id="ARBA00023180"/>
    </source>
</evidence>
<evidence type="ECO:0000256" key="5">
    <source>
        <dbReference type="ARBA" id="ARBA00022692"/>
    </source>
</evidence>
<evidence type="ECO:0000256" key="11">
    <source>
        <dbReference type="ARBA" id="ARBA00023157"/>
    </source>
</evidence>
<accession>A0A9D3T4Y9</accession>
<feature type="domain" description="G-protein coupled receptors family 3 profile" evidence="18">
    <location>
        <begin position="563"/>
        <end position="815"/>
    </location>
</feature>
<keyword evidence="4" id="KW-1003">Cell membrane</keyword>
<evidence type="ECO:0000256" key="6">
    <source>
        <dbReference type="ARBA" id="ARBA00022725"/>
    </source>
</evidence>
<dbReference type="InterPro" id="IPR038550">
    <property type="entry name" value="GPCR_3_9-Cys_sf"/>
</dbReference>
<keyword evidence="11" id="KW-1015">Disulfide bond</keyword>
<evidence type="ECO:0000256" key="3">
    <source>
        <dbReference type="ARBA" id="ARBA00011748"/>
    </source>
</evidence>
<dbReference type="InterPro" id="IPR000068">
    <property type="entry name" value="GPCR_3_Ca_sens_rcpt-rel"/>
</dbReference>